<gene>
    <name evidence="2" type="ORF">ASPWEDRAFT_27303</name>
</gene>
<evidence type="ECO:0000313" key="3">
    <source>
        <dbReference type="Proteomes" id="UP000184383"/>
    </source>
</evidence>
<dbReference type="STRING" id="1073089.A0A1L9RT52"/>
<evidence type="ECO:0000313" key="2">
    <source>
        <dbReference type="EMBL" id="OJJ37987.1"/>
    </source>
</evidence>
<sequence length="152" mass="16958">MSITADIVTRRPYGHSCNYLDESGFNKKWKDAVLGTVASRLLFRQFPLLNVLTALPLSLLVKLNPGIADMKQLFRQLSIQKVNTDTSRKNDSKPIFDGVNNPDIPPDQRTSDHLLHEGRKMLIAGTEMTANALTTSLCYLVLPEYQAALSNL</sequence>
<protein>
    <submittedName>
        <fullName evidence="2">Uncharacterized protein</fullName>
    </submittedName>
</protein>
<dbReference type="EMBL" id="KV878211">
    <property type="protein sequence ID" value="OJJ37987.1"/>
    <property type="molecule type" value="Genomic_DNA"/>
</dbReference>
<dbReference type="AlphaFoldDB" id="A0A1L9RT52"/>
<dbReference type="GO" id="GO:0016705">
    <property type="term" value="F:oxidoreductase activity, acting on paired donors, with incorporation or reduction of molecular oxygen"/>
    <property type="evidence" value="ECO:0007669"/>
    <property type="project" value="InterPro"/>
</dbReference>
<accession>A0A1L9RT52</accession>
<dbReference type="Proteomes" id="UP000184383">
    <property type="component" value="Unassembled WGS sequence"/>
</dbReference>
<proteinExistence type="predicted"/>
<dbReference type="GO" id="GO:0020037">
    <property type="term" value="F:heme binding"/>
    <property type="evidence" value="ECO:0007669"/>
    <property type="project" value="InterPro"/>
</dbReference>
<evidence type="ECO:0000256" key="1">
    <source>
        <dbReference type="SAM" id="MobiDB-lite"/>
    </source>
</evidence>
<keyword evidence="3" id="KW-1185">Reference proteome</keyword>
<reference evidence="3" key="1">
    <citation type="journal article" date="2017" name="Genome Biol.">
        <title>Comparative genomics reveals high biological diversity and specific adaptations in the industrially and medically important fungal genus Aspergillus.</title>
        <authorList>
            <person name="de Vries R.P."/>
            <person name="Riley R."/>
            <person name="Wiebenga A."/>
            <person name="Aguilar-Osorio G."/>
            <person name="Amillis S."/>
            <person name="Uchima C.A."/>
            <person name="Anderluh G."/>
            <person name="Asadollahi M."/>
            <person name="Askin M."/>
            <person name="Barry K."/>
            <person name="Battaglia E."/>
            <person name="Bayram O."/>
            <person name="Benocci T."/>
            <person name="Braus-Stromeyer S.A."/>
            <person name="Caldana C."/>
            <person name="Canovas D."/>
            <person name="Cerqueira G.C."/>
            <person name="Chen F."/>
            <person name="Chen W."/>
            <person name="Choi C."/>
            <person name="Clum A."/>
            <person name="Dos Santos R.A."/>
            <person name="Damasio A.R."/>
            <person name="Diallinas G."/>
            <person name="Emri T."/>
            <person name="Fekete E."/>
            <person name="Flipphi M."/>
            <person name="Freyberg S."/>
            <person name="Gallo A."/>
            <person name="Gournas C."/>
            <person name="Habgood R."/>
            <person name="Hainaut M."/>
            <person name="Harispe M.L."/>
            <person name="Henrissat B."/>
            <person name="Hilden K.S."/>
            <person name="Hope R."/>
            <person name="Hossain A."/>
            <person name="Karabika E."/>
            <person name="Karaffa L."/>
            <person name="Karanyi Z."/>
            <person name="Krasevec N."/>
            <person name="Kuo A."/>
            <person name="Kusch H."/>
            <person name="LaButti K."/>
            <person name="Lagendijk E.L."/>
            <person name="Lapidus A."/>
            <person name="Levasseur A."/>
            <person name="Lindquist E."/>
            <person name="Lipzen A."/>
            <person name="Logrieco A.F."/>
            <person name="MacCabe A."/>
            <person name="Maekelae M.R."/>
            <person name="Malavazi I."/>
            <person name="Melin P."/>
            <person name="Meyer V."/>
            <person name="Mielnichuk N."/>
            <person name="Miskei M."/>
            <person name="Molnar A.P."/>
            <person name="Mule G."/>
            <person name="Ngan C.Y."/>
            <person name="Orejas M."/>
            <person name="Orosz E."/>
            <person name="Ouedraogo J.P."/>
            <person name="Overkamp K.M."/>
            <person name="Park H.-S."/>
            <person name="Perrone G."/>
            <person name="Piumi F."/>
            <person name="Punt P.J."/>
            <person name="Ram A.F."/>
            <person name="Ramon A."/>
            <person name="Rauscher S."/>
            <person name="Record E."/>
            <person name="Riano-Pachon D.M."/>
            <person name="Robert V."/>
            <person name="Roehrig J."/>
            <person name="Ruller R."/>
            <person name="Salamov A."/>
            <person name="Salih N.S."/>
            <person name="Samson R.A."/>
            <person name="Sandor E."/>
            <person name="Sanguinetti M."/>
            <person name="Schuetze T."/>
            <person name="Sepcic K."/>
            <person name="Shelest E."/>
            <person name="Sherlock G."/>
            <person name="Sophianopoulou V."/>
            <person name="Squina F.M."/>
            <person name="Sun H."/>
            <person name="Susca A."/>
            <person name="Todd R.B."/>
            <person name="Tsang A."/>
            <person name="Unkles S.E."/>
            <person name="van de Wiele N."/>
            <person name="van Rossen-Uffink D."/>
            <person name="Oliveira J.V."/>
            <person name="Vesth T.C."/>
            <person name="Visser J."/>
            <person name="Yu J.-H."/>
            <person name="Zhou M."/>
            <person name="Andersen M.R."/>
            <person name="Archer D.B."/>
            <person name="Baker S.E."/>
            <person name="Benoit I."/>
            <person name="Brakhage A.A."/>
            <person name="Braus G.H."/>
            <person name="Fischer R."/>
            <person name="Frisvad J.C."/>
            <person name="Goldman G.H."/>
            <person name="Houbraken J."/>
            <person name="Oakley B."/>
            <person name="Pocsi I."/>
            <person name="Scazzocchio C."/>
            <person name="Seiboth B."/>
            <person name="vanKuyk P.A."/>
            <person name="Wortman J."/>
            <person name="Dyer P.S."/>
            <person name="Grigoriev I.V."/>
        </authorList>
    </citation>
    <scope>NUCLEOTIDE SEQUENCE [LARGE SCALE GENOMIC DNA]</scope>
    <source>
        <strain evidence="3">DTO 134E9</strain>
    </source>
</reference>
<dbReference type="SUPFAM" id="SSF48264">
    <property type="entry name" value="Cytochrome P450"/>
    <property type="match status" value="1"/>
</dbReference>
<dbReference type="VEuPathDB" id="FungiDB:ASPWEDRAFT_27303"/>
<dbReference type="GO" id="GO:0004497">
    <property type="term" value="F:monooxygenase activity"/>
    <property type="evidence" value="ECO:0007669"/>
    <property type="project" value="InterPro"/>
</dbReference>
<dbReference type="RefSeq" id="XP_040691663.1">
    <property type="nucleotide sequence ID" value="XM_040832980.1"/>
</dbReference>
<organism evidence="2 3">
    <name type="scientific">Aspergillus wentii DTO 134E9</name>
    <dbReference type="NCBI Taxonomy" id="1073089"/>
    <lineage>
        <taxon>Eukaryota</taxon>
        <taxon>Fungi</taxon>
        <taxon>Dikarya</taxon>
        <taxon>Ascomycota</taxon>
        <taxon>Pezizomycotina</taxon>
        <taxon>Eurotiomycetes</taxon>
        <taxon>Eurotiomycetidae</taxon>
        <taxon>Eurotiales</taxon>
        <taxon>Aspergillaceae</taxon>
        <taxon>Aspergillus</taxon>
        <taxon>Aspergillus subgen. Cremei</taxon>
    </lineage>
</organism>
<name>A0A1L9RT52_ASPWE</name>
<feature type="region of interest" description="Disordered" evidence="1">
    <location>
        <begin position="85"/>
        <end position="111"/>
    </location>
</feature>
<dbReference type="GeneID" id="63748828"/>
<dbReference type="InterPro" id="IPR036396">
    <property type="entry name" value="Cyt_P450_sf"/>
</dbReference>
<dbReference type="Gene3D" id="1.10.630.10">
    <property type="entry name" value="Cytochrome P450"/>
    <property type="match status" value="1"/>
</dbReference>
<dbReference type="GO" id="GO:0005506">
    <property type="term" value="F:iron ion binding"/>
    <property type="evidence" value="ECO:0007669"/>
    <property type="project" value="InterPro"/>
</dbReference>